<comment type="subcellular location">
    <subcellularLocation>
        <location evidence="1">Membrane</location>
        <topology evidence="1">Single-pass membrane protein</topology>
    </subcellularLocation>
</comment>
<evidence type="ECO:0000256" key="8">
    <source>
        <dbReference type="SAM" id="SignalP"/>
    </source>
</evidence>
<dbReference type="GO" id="GO:0005783">
    <property type="term" value="C:endoplasmic reticulum"/>
    <property type="evidence" value="ECO:0007669"/>
    <property type="project" value="TreeGrafter"/>
</dbReference>
<protein>
    <recommendedName>
        <fullName evidence="9">Glycosyltransferase 61 catalytic domain-containing protein</fullName>
    </recommendedName>
</protein>
<proteinExistence type="predicted"/>
<dbReference type="Proteomes" id="UP001497623">
    <property type="component" value="Unassembled WGS sequence"/>
</dbReference>
<keyword evidence="2" id="KW-0328">Glycosyltransferase</keyword>
<evidence type="ECO:0000313" key="11">
    <source>
        <dbReference type="Proteomes" id="UP001497623"/>
    </source>
</evidence>
<keyword evidence="7" id="KW-0325">Glycoprotein</keyword>
<dbReference type="InterPro" id="IPR049625">
    <property type="entry name" value="Glyco_transf_61_cat"/>
</dbReference>
<gene>
    <name evidence="10" type="ORF">MNOR_LOCUS37416</name>
</gene>
<dbReference type="GO" id="GO:0016020">
    <property type="term" value="C:membrane"/>
    <property type="evidence" value="ECO:0007669"/>
    <property type="project" value="UniProtKB-SubCell"/>
</dbReference>
<keyword evidence="11" id="KW-1185">Reference proteome</keyword>
<evidence type="ECO:0000256" key="2">
    <source>
        <dbReference type="ARBA" id="ARBA00022676"/>
    </source>
</evidence>
<feature type="non-terminal residue" evidence="10">
    <location>
        <position position="639"/>
    </location>
</feature>
<accession>A0AAV2SGW9</accession>
<dbReference type="PANTHER" id="PTHR20961">
    <property type="entry name" value="GLYCOSYLTRANSFERASE"/>
    <property type="match status" value="1"/>
</dbReference>
<evidence type="ECO:0000259" key="9">
    <source>
        <dbReference type="Pfam" id="PF04577"/>
    </source>
</evidence>
<evidence type="ECO:0000256" key="1">
    <source>
        <dbReference type="ARBA" id="ARBA00004167"/>
    </source>
</evidence>
<keyword evidence="8" id="KW-0732">Signal</keyword>
<keyword evidence="3" id="KW-0808">Transferase</keyword>
<organism evidence="10 11">
    <name type="scientific">Meganyctiphanes norvegica</name>
    <name type="common">Northern krill</name>
    <name type="synonym">Thysanopoda norvegica</name>
    <dbReference type="NCBI Taxonomy" id="48144"/>
    <lineage>
        <taxon>Eukaryota</taxon>
        <taxon>Metazoa</taxon>
        <taxon>Ecdysozoa</taxon>
        <taxon>Arthropoda</taxon>
        <taxon>Crustacea</taxon>
        <taxon>Multicrustacea</taxon>
        <taxon>Malacostraca</taxon>
        <taxon>Eumalacostraca</taxon>
        <taxon>Eucarida</taxon>
        <taxon>Euphausiacea</taxon>
        <taxon>Euphausiidae</taxon>
        <taxon>Meganyctiphanes</taxon>
    </lineage>
</organism>
<sequence>MLLHKYEVTLLLVLFIVALTVNAIDDSGNERQGCQAKQHDLKSKIYSFVDAYSGKICLEDRKYINIVRKENTGHCDKHNNLFKKSKDHLNILDTEINLNNSTQNKERNGQMLDQFSSSVWCQKSLESGLRCHFHNLCYLTHIREFAFVFGSNSIIYGISNIKTLSDNLFMSSLIDHNHFSFPLSLVPAKAVPSNKKLINSKTLIMARFKPDNLLHTFHDDLLPAYFTIKEICNYNPVCEKNINIFLSDENEMAHWNLFKTVSDKIIVSSKLSKDETWVCFKESYIGLNKMSVWYHYGFDKPQGPILNENFFGHNLDEYVVHTLNELSIYDKKEENDAITGIILSRHNNRKIINEVEVSHEIKRTLTKFYKNENIRIKIMSLEKDSIQDIIHEISHAKILVGMHGSALILGIFLSKDSVLIELWPYGVNPSAATVIRTLCSIKGITYASWVNYDFQNTIPHPEYPPHYGGLNHLPKPLQEKILRELQTSELSSVICCDNPNWLFRIYQDTEVLIETKLKGHKSEYFQKVVLKSLKQSEIHMNKNFNKVLKLMFPSKVISLNCHITKSTNQRLQYIQWQAPWNLQHLGCIDISYEVTQQNMVPGKGIDTSRSKFKDDVTFVSAWVTCVCDGNIGPDVYVLC</sequence>
<feature type="domain" description="Glycosyltransferase 61 catalytic" evidence="9">
    <location>
        <begin position="321"/>
        <end position="420"/>
    </location>
</feature>
<evidence type="ECO:0000313" key="10">
    <source>
        <dbReference type="EMBL" id="CAL4199033.1"/>
    </source>
</evidence>
<dbReference type="GO" id="GO:0035269">
    <property type="term" value="P:protein O-linked glycosylation via mannose"/>
    <property type="evidence" value="ECO:0007669"/>
    <property type="project" value="TreeGrafter"/>
</dbReference>
<feature type="signal peptide" evidence="8">
    <location>
        <begin position="1"/>
        <end position="23"/>
    </location>
</feature>
<evidence type="ECO:0000256" key="6">
    <source>
        <dbReference type="ARBA" id="ARBA00023136"/>
    </source>
</evidence>
<dbReference type="PANTHER" id="PTHR20961:SF38">
    <property type="entry name" value="PROTEIN O-LINKED-MANNOSE BETA-1,4-N-ACETYLGLUCOSAMINYLTRANSFERASE 2"/>
    <property type="match status" value="1"/>
</dbReference>
<dbReference type="EMBL" id="CAXKWB010075133">
    <property type="protein sequence ID" value="CAL4199033.1"/>
    <property type="molecule type" value="Genomic_DNA"/>
</dbReference>
<keyword evidence="6" id="KW-0472">Membrane</keyword>
<dbReference type="InterPro" id="IPR007657">
    <property type="entry name" value="Glycosyltransferase_61"/>
</dbReference>
<feature type="chain" id="PRO_5043842145" description="Glycosyltransferase 61 catalytic domain-containing protein" evidence="8">
    <location>
        <begin position="24"/>
        <end position="639"/>
    </location>
</feature>
<comment type="caution">
    <text evidence="10">The sequence shown here is derived from an EMBL/GenBank/DDBJ whole genome shotgun (WGS) entry which is preliminary data.</text>
</comment>
<reference evidence="10 11" key="1">
    <citation type="submission" date="2024-05" db="EMBL/GenBank/DDBJ databases">
        <authorList>
            <person name="Wallberg A."/>
        </authorList>
    </citation>
    <scope>NUCLEOTIDE SEQUENCE [LARGE SCALE GENOMIC DNA]</scope>
</reference>
<dbReference type="Pfam" id="PF04577">
    <property type="entry name" value="Glyco_transf_61"/>
    <property type="match status" value="1"/>
</dbReference>
<evidence type="ECO:0000256" key="3">
    <source>
        <dbReference type="ARBA" id="ARBA00022679"/>
    </source>
</evidence>
<evidence type="ECO:0000256" key="4">
    <source>
        <dbReference type="ARBA" id="ARBA00022692"/>
    </source>
</evidence>
<evidence type="ECO:0000256" key="7">
    <source>
        <dbReference type="ARBA" id="ARBA00023180"/>
    </source>
</evidence>
<keyword evidence="5" id="KW-1133">Transmembrane helix</keyword>
<evidence type="ECO:0000256" key="5">
    <source>
        <dbReference type="ARBA" id="ARBA00022989"/>
    </source>
</evidence>
<name>A0AAV2SGW9_MEGNR</name>
<keyword evidence="4" id="KW-0812">Transmembrane</keyword>
<dbReference type="AlphaFoldDB" id="A0AAV2SGW9"/>
<dbReference type="GO" id="GO:0097363">
    <property type="term" value="F:protein O-acetylglucosaminyltransferase activity"/>
    <property type="evidence" value="ECO:0007669"/>
    <property type="project" value="TreeGrafter"/>
</dbReference>